<dbReference type="SUPFAM" id="SSF81301">
    <property type="entry name" value="Nucleotidyltransferase"/>
    <property type="match status" value="1"/>
</dbReference>
<reference evidence="15" key="1">
    <citation type="journal article" date="2019" name="Int. J. Syst. Evol. Microbiol.">
        <title>The Global Catalogue of Microorganisms (GCM) 10K type strain sequencing project: providing services to taxonomists for standard genome sequencing and annotation.</title>
        <authorList>
            <consortium name="The Broad Institute Genomics Platform"/>
            <consortium name="The Broad Institute Genome Sequencing Center for Infectious Disease"/>
            <person name="Wu L."/>
            <person name="Ma J."/>
        </authorList>
    </citation>
    <scope>NUCLEOTIDE SEQUENCE [LARGE SCALE GENOMIC DNA]</scope>
    <source>
        <strain evidence="15">NBRC 105857</strain>
    </source>
</reference>
<evidence type="ECO:0000256" key="3">
    <source>
        <dbReference type="ARBA" id="ARBA00022694"/>
    </source>
</evidence>
<gene>
    <name evidence="14" type="ORF">GCM10007875_19420</name>
</gene>
<dbReference type="Gene3D" id="1.10.3090.10">
    <property type="entry name" value="cca-adding enzyme, domain 2"/>
    <property type="match status" value="1"/>
</dbReference>
<evidence type="ECO:0000313" key="14">
    <source>
        <dbReference type="EMBL" id="GLR26852.1"/>
    </source>
</evidence>
<keyword evidence="15" id="KW-1185">Reference proteome</keyword>
<evidence type="ECO:0000256" key="11">
    <source>
        <dbReference type="RuleBase" id="RU003953"/>
    </source>
</evidence>
<keyword evidence="9" id="KW-0460">Magnesium</keyword>
<evidence type="ECO:0000256" key="8">
    <source>
        <dbReference type="ARBA" id="ARBA00022840"/>
    </source>
</evidence>
<dbReference type="EMBL" id="BSOJ01000019">
    <property type="protein sequence ID" value="GLR26852.1"/>
    <property type="molecule type" value="Genomic_DNA"/>
</dbReference>
<dbReference type="CDD" id="cd05398">
    <property type="entry name" value="NT_ClassII-CCAase"/>
    <property type="match status" value="1"/>
</dbReference>
<evidence type="ECO:0000256" key="4">
    <source>
        <dbReference type="ARBA" id="ARBA00022695"/>
    </source>
</evidence>
<accession>A0ABQ5YWI2</accession>
<dbReference type="PANTHER" id="PTHR47545">
    <property type="entry name" value="MULTIFUNCTIONAL CCA PROTEIN"/>
    <property type="match status" value="1"/>
</dbReference>
<dbReference type="Pfam" id="PF12627">
    <property type="entry name" value="PolyA_pol_RNAbd"/>
    <property type="match status" value="1"/>
</dbReference>
<dbReference type="Pfam" id="PF01743">
    <property type="entry name" value="PolyA_pol"/>
    <property type="match status" value="1"/>
</dbReference>
<keyword evidence="6" id="KW-0547">Nucleotide-binding</keyword>
<evidence type="ECO:0000256" key="10">
    <source>
        <dbReference type="ARBA" id="ARBA00022884"/>
    </source>
</evidence>
<dbReference type="InterPro" id="IPR002646">
    <property type="entry name" value="PolA_pol_head_dom"/>
</dbReference>
<dbReference type="Gene3D" id="3.30.460.10">
    <property type="entry name" value="Beta Polymerase, domain 2"/>
    <property type="match status" value="1"/>
</dbReference>
<keyword evidence="7" id="KW-0692">RNA repair</keyword>
<evidence type="ECO:0000256" key="2">
    <source>
        <dbReference type="ARBA" id="ARBA00022679"/>
    </source>
</evidence>
<evidence type="ECO:0000256" key="1">
    <source>
        <dbReference type="ARBA" id="ARBA00001946"/>
    </source>
</evidence>
<evidence type="ECO:0000256" key="7">
    <source>
        <dbReference type="ARBA" id="ARBA00022800"/>
    </source>
</evidence>
<sequence length="389" mass="43722">MPELNSANLTGFKPDSTVLALQQKARVFLVGGAVRDLLLDRPVHERDWVVQGATPELMLRLGFKPVGADFPVFLHPQTQDEYALARTERKSGKGYKGFIFHADPEVTVQEDLCRRDFTFNAMAMDQHGDLIDPYGGKADLANGVFRHVSPAFAEDPLRVLRLARFLARYTTFTVHPETMALCRALVEQGELAELVAERVYAEFTKGFKEPLPSRMLSLLSELRAWPELLPQGVDASSATSNVCLATLDKLSTPEHRWSAWLSHFDQVNHALLFDHWRVPRGIQDSTRVLCQIQKQTAVALDDWVAFFAAVDVYRKPERLLDVLHLIWQAGQSVPVGAAWLEKIRMFANQQMDGSFRDGLRQALAAAGGQNPQSTVDAFRRKQIQALFDN</sequence>
<keyword evidence="3" id="KW-0819">tRNA processing</keyword>
<dbReference type="RefSeq" id="WP_284281530.1">
    <property type="nucleotide sequence ID" value="NZ_BSOJ01000019.1"/>
</dbReference>
<name>A0ABQ5YWI2_9BURK</name>
<dbReference type="PANTHER" id="PTHR47545:SF1">
    <property type="entry name" value="MULTIFUNCTIONAL CCA PROTEIN"/>
    <property type="match status" value="1"/>
</dbReference>
<comment type="caution">
    <text evidence="14">The sequence shown here is derived from an EMBL/GenBank/DDBJ whole genome shotgun (WGS) entry which is preliminary data.</text>
</comment>
<comment type="similarity">
    <text evidence="11">Belongs to the tRNA nucleotidyltransferase/poly(A) polymerase family.</text>
</comment>
<organism evidence="14 15">
    <name type="scientific">Limnobacter litoralis</name>
    <dbReference type="NCBI Taxonomy" id="481366"/>
    <lineage>
        <taxon>Bacteria</taxon>
        <taxon>Pseudomonadati</taxon>
        <taxon>Pseudomonadota</taxon>
        <taxon>Betaproteobacteria</taxon>
        <taxon>Burkholderiales</taxon>
        <taxon>Burkholderiaceae</taxon>
        <taxon>Limnobacter</taxon>
    </lineage>
</organism>
<dbReference type="Proteomes" id="UP001156664">
    <property type="component" value="Unassembled WGS sequence"/>
</dbReference>
<keyword evidence="2 11" id="KW-0808">Transferase</keyword>
<evidence type="ECO:0000256" key="5">
    <source>
        <dbReference type="ARBA" id="ARBA00022723"/>
    </source>
</evidence>
<feature type="domain" description="Poly A polymerase head" evidence="12">
    <location>
        <begin position="27"/>
        <end position="145"/>
    </location>
</feature>
<keyword evidence="4" id="KW-0548">Nucleotidyltransferase</keyword>
<feature type="domain" description="tRNA nucleotidyltransferase/poly(A) polymerase RNA and SrmB- binding" evidence="13">
    <location>
        <begin position="172"/>
        <end position="231"/>
    </location>
</feature>
<evidence type="ECO:0000259" key="12">
    <source>
        <dbReference type="Pfam" id="PF01743"/>
    </source>
</evidence>
<dbReference type="SUPFAM" id="SSF81891">
    <property type="entry name" value="Poly A polymerase C-terminal region-like"/>
    <property type="match status" value="1"/>
</dbReference>
<keyword evidence="10 11" id="KW-0694">RNA-binding</keyword>
<evidence type="ECO:0000259" key="13">
    <source>
        <dbReference type="Pfam" id="PF12627"/>
    </source>
</evidence>
<comment type="cofactor">
    <cofactor evidence="1">
        <name>Mg(2+)</name>
        <dbReference type="ChEBI" id="CHEBI:18420"/>
    </cofactor>
</comment>
<keyword evidence="8" id="KW-0067">ATP-binding</keyword>
<protein>
    <submittedName>
        <fullName evidence="14">Uncharacterized protein</fullName>
    </submittedName>
</protein>
<dbReference type="InterPro" id="IPR050124">
    <property type="entry name" value="tRNA_CCA-adding_enzyme"/>
</dbReference>
<proteinExistence type="inferred from homology"/>
<keyword evidence="5" id="KW-0479">Metal-binding</keyword>
<evidence type="ECO:0000313" key="15">
    <source>
        <dbReference type="Proteomes" id="UP001156664"/>
    </source>
</evidence>
<evidence type="ECO:0000256" key="9">
    <source>
        <dbReference type="ARBA" id="ARBA00022842"/>
    </source>
</evidence>
<dbReference type="InterPro" id="IPR032828">
    <property type="entry name" value="PolyA_RNA-bd"/>
</dbReference>
<dbReference type="InterPro" id="IPR043519">
    <property type="entry name" value="NT_sf"/>
</dbReference>
<evidence type="ECO:0000256" key="6">
    <source>
        <dbReference type="ARBA" id="ARBA00022741"/>
    </source>
</evidence>